<proteinExistence type="predicted"/>
<name>A0A0M3HFR9_ASCLU</name>
<sequence length="34" mass="4125">MSPWDVQPLQQNRRSGLHYQLKCYVFKQLAQTIF</sequence>
<accession>A0A0M3HFR9</accession>
<protein>
    <submittedName>
        <fullName evidence="2">Uncharacterized protein</fullName>
    </submittedName>
</protein>
<dbReference type="Proteomes" id="UP000036681">
    <property type="component" value="Unplaced"/>
</dbReference>
<dbReference type="WBParaSite" id="ALUE_0000036401-mRNA-1">
    <property type="protein sequence ID" value="ALUE_0000036401-mRNA-1"/>
    <property type="gene ID" value="ALUE_0000036401"/>
</dbReference>
<evidence type="ECO:0000313" key="2">
    <source>
        <dbReference type="WBParaSite" id="ALUE_0000036401-mRNA-1"/>
    </source>
</evidence>
<organism evidence="1 2">
    <name type="scientific">Ascaris lumbricoides</name>
    <name type="common">Giant roundworm</name>
    <dbReference type="NCBI Taxonomy" id="6252"/>
    <lineage>
        <taxon>Eukaryota</taxon>
        <taxon>Metazoa</taxon>
        <taxon>Ecdysozoa</taxon>
        <taxon>Nematoda</taxon>
        <taxon>Chromadorea</taxon>
        <taxon>Rhabditida</taxon>
        <taxon>Spirurina</taxon>
        <taxon>Ascaridomorpha</taxon>
        <taxon>Ascaridoidea</taxon>
        <taxon>Ascarididae</taxon>
        <taxon>Ascaris</taxon>
    </lineage>
</organism>
<evidence type="ECO:0000313" key="1">
    <source>
        <dbReference type="Proteomes" id="UP000036681"/>
    </source>
</evidence>
<dbReference type="AlphaFoldDB" id="A0A0M3HFR9"/>
<reference evidence="2" key="1">
    <citation type="submission" date="2017-02" db="UniProtKB">
        <authorList>
            <consortium name="WormBaseParasite"/>
        </authorList>
    </citation>
    <scope>IDENTIFICATION</scope>
</reference>
<keyword evidence="1" id="KW-1185">Reference proteome</keyword>